<name>A0A1I0F5K4_9RHOB</name>
<dbReference type="PROSITE" id="PS00792">
    <property type="entry name" value="DHPS_1"/>
    <property type="match status" value="1"/>
</dbReference>
<organism evidence="11 12">
    <name type="scientific">Paracoccus homiensis</name>
    <dbReference type="NCBI Taxonomy" id="364199"/>
    <lineage>
        <taxon>Bacteria</taxon>
        <taxon>Pseudomonadati</taxon>
        <taxon>Pseudomonadota</taxon>
        <taxon>Alphaproteobacteria</taxon>
        <taxon>Rhodobacterales</taxon>
        <taxon>Paracoccaceae</taxon>
        <taxon>Paracoccus</taxon>
    </lineage>
</organism>
<dbReference type="GO" id="GO:0046654">
    <property type="term" value="P:tetrahydrofolate biosynthetic process"/>
    <property type="evidence" value="ECO:0007669"/>
    <property type="project" value="UniProtKB-UniPathway"/>
</dbReference>
<dbReference type="PROSITE" id="PS50972">
    <property type="entry name" value="PTERIN_BINDING"/>
    <property type="match status" value="1"/>
</dbReference>
<keyword evidence="7 9" id="KW-0460">Magnesium</keyword>
<keyword evidence="8 9" id="KW-0289">Folate biosynthesis</keyword>
<dbReference type="Proteomes" id="UP000199180">
    <property type="component" value="Unassembled WGS sequence"/>
</dbReference>
<dbReference type="NCBIfam" id="TIGR01496">
    <property type="entry name" value="DHPS"/>
    <property type="match status" value="1"/>
</dbReference>
<evidence type="ECO:0000259" key="10">
    <source>
        <dbReference type="PROSITE" id="PS50972"/>
    </source>
</evidence>
<dbReference type="UniPathway" id="UPA00077">
    <property type="reaction ID" value="UER00156"/>
</dbReference>
<keyword evidence="5 9" id="KW-0808">Transferase</keyword>
<dbReference type="PROSITE" id="PS00793">
    <property type="entry name" value="DHPS_2"/>
    <property type="match status" value="1"/>
</dbReference>
<dbReference type="AlphaFoldDB" id="A0A1I0F5K4"/>
<dbReference type="CDD" id="cd00739">
    <property type="entry name" value="DHPS"/>
    <property type="match status" value="1"/>
</dbReference>
<sequence length="328" mass="34943">MTVYYRPIPQELGGCWSLAGGWVRFSQVERLERGRAPAITDQIPEDVLTRLTAPRASLMGLGMDRPRIMGIVNATPDSFSDGGSYAPLAQGQALIAAGADILDIGGESTRPGALEVPVQDEIDRISAVVAGLSDRIPISVDTRKAAVARAGIGLGAAMINDVSGFDFDPDLPDVVAAARLPVCLMHAQGLPDSMQDDPRYDDVVLDVYDALEARITRAEQAGIPRSQIVIDPGIGFGKTQTHNLAILRRLSLYHGLGCPILLGVSRKRFIGNIGKAGHAPDRMPGTLALTLAAVAQGAQIHRVHDVAAIRQGLRLWQAVKDNEGAEEE</sequence>
<dbReference type="Gene3D" id="3.20.20.20">
    <property type="entry name" value="Dihydropteroate synthase-like"/>
    <property type="match status" value="1"/>
</dbReference>
<accession>A0A1I0F5K4</accession>
<dbReference type="OrthoDB" id="9811744at2"/>
<proteinExistence type="inferred from homology"/>
<dbReference type="EMBL" id="FOHO01000006">
    <property type="protein sequence ID" value="SET53241.1"/>
    <property type="molecule type" value="Genomic_DNA"/>
</dbReference>
<dbReference type="Pfam" id="PF00809">
    <property type="entry name" value="Pterin_bind"/>
    <property type="match status" value="1"/>
</dbReference>
<evidence type="ECO:0000256" key="5">
    <source>
        <dbReference type="ARBA" id="ARBA00022679"/>
    </source>
</evidence>
<dbReference type="GO" id="GO:0005829">
    <property type="term" value="C:cytosol"/>
    <property type="evidence" value="ECO:0007669"/>
    <property type="project" value="TreeGrafter"/>
</dbReference>
<keyword evidence="12" id="KW-1185">Reference proteome</keyword>
<keyword evidence="6 9" id="KW-0479">Metal-binding</keyword>
<evidence type="ECO:0000256" key="6">
    <source>
        <dbReference type="ARBA" id="ARBA00022723"/>
    </source>
</evidence>
<evidence type="ECO:0000256" key="2">
    <source>
        <dbReference type="ARBA" id="ARBA00001946"/>
    </source>
</evidence>
<dbReference type="RefSeq" id="WP_090734564.1">
    <property type="nucleotide sequence ID" value="NZ_FOHO01000006.1"/>
</dbReference>
<dbReference type="GO" id="GO:0046656">
    <property type="term" value="P:folic acid biosynthetic process"/>
    <property type="evidence" value="ECO:0007669"/>
    <property type="project" value="UniProtKB-KW"/>
</dbReference>
<protein>
    <recommendedName>
        <fullName evidence="4 9">Dihydropteroate synthase</fullName>
        <shortName evidence="9">DHPS</shortName>
        <ecNumber evidence="4 9">2.5.1.15</ecNumber>
    </recommendedName>
    <alternativeName>
        <fullName evidence="9">Dihydropteroate pyrophosphorylase</fullName>
    </alternativeName>
</protein>
<comment type="function">
    <text evidence="9">Catalyzes the condensation of para-aminobenzoate (pABA) with 6-hydroxymethyl-7,8-dihydropterin diphosphate (DHPt-PP) to form 7,8-dihydropteroate (H2Pte), the immediate precursor of folate derivatives.</text>
</comment>
<dbReference type="InterPro" id="IPR045031">
    <property type="entry name" value="DHP_synth-like"/>
</dbReference>
<evidence type="ECO:0000256" key="7">
    <source>
        <dbReference type="ARBA" id="ARBA00022842"/>
    </source>
</evidence>
<dbReference type="InterPro" id="IPR006390">
    <property type="entry name" value="DHP_synth_dom"/>
</dbReference>
<dbReference type="GO" id="GO:0046872">
    <property type="term" value="F:metal ion binding"/>
    <property type="evidence" value="ECO:0007669"/>
    <property type="project" value="UniProtKB-KW"/>
</dbReference>
<evidence type="ECO:0000313" key="11">
    <source>
        <dbReference type="EMBL" id="SET53241.1"/>
    </source>
</evidence>
<reference evidence="11 12" key="1">
    <citation type="submission" date="2016-10" db="EMBL/GenBank/DDBJ databases">
        <authorList>
            <person name="de Groot N.N."/>
        </authorList>
    </citation>
    <scope>NUCLEOTIDE SEQUENCE [LARGE SCALE GENOMIC DNA]</scope>
    <source>
        <strain evidence="11 12">DSM 17862</strain>
    </source>
</reference>
<gene>
    <name evidence="11" type="ORF">SAMN04489858_10692</name>
</gene>
<dbReference type="STRING" id="364199.SAMN04489858_10692"/>
<dbReference type="EC" id="2.5.1.15" evidence="4 9"/>
<evidence type="ECO:0000256" key="8">
    <source>
        <dbReference type="ARBA" id="ARBA00022909"/>
    </source>
</evidence>
<evidence type="ECO:0000313" key="12">
    <source>
        <dbReference type="Proteomes" id="UP000199180"/>
    </source>
</evidence>
<dbReference type="GO" id="GO:0004156">
    <property type="term" value="F:dihydropteroate synthase activity"/>
    <property type="evidence" value="ECO:0007669"/>
    <property type="project" value="UniProtKB-EC"/>
</dbReference>
<evidence type="ECO:0000256" key="3">
    <source>
        <dbReference type="ARBA" id="ARBA00004763"/>
    </source>
</evidence>
<evidence type="ECO:0000256" key="1">
    <source>
        <dbReference type="ARBA" id="ARBA00000012"/>
    </source>
</evidence>
<comment type="cofactor">
    <cofactor evidence="2 9">
        <name>Mg(2+)</name>
        <dbReference type="ChEBI" id="CHEBI:18420"/>
    </cofactor>
</comment>
<comment type="catalytic activity">
    <reaction evidence="1">
        <text>(7,8-dihydropterin-6-yl)methyl diphosphate + 4-aminobenzoate = 7,8-dihydropteroate + diphosphate</text>
        <dbReference type="Rhea" id="RHEA:19949"/>
        <dbReference type="ChEBI" id="CHEBI:17836"/>
        <dbReference type="ChEBI" id="CHEBI:17839"/>
        <dbReference type="ChEBI" id="CHEBI:33019"/>
        <dbReference type="ChEBI" id="CHEBI:72950"/>
        <dbReference type="EC" id="2.5.1.15"/>
    </reaction>
</comment>
<dbReference type="PANTHER" id="PTHR20941:SF1">
    <property type="entry name" value="FOLIC ACID SYNTHESIS PROTEIN FOL1"/>
    <property type="match status" value="1"/>
</dbReference>
<dbReference type="InterPro" id="IPR000489">
    <property type="entry name" value="Pterin-binding_dom"/>
</dbReference>
<dbReference type="InterPro" id="IPR011005">
    <property type="entry name" value="Dihydropteroate_synth-like_sf"/>
</dbReference>
<evidence type="ECO:0000256" key="4">
    <source>
        <dbReference type="ARBA" id="ARBA00012458"/>
    </source>
</evidence>
<comment type="similarity">
    <text evidence="9">Belongs to the DHPS family.</text>
</comment>
<comment type="pathway">
    <text evidence="3 9">Cofactor biosynthesis; tetrahydrofolate biosynthesis; 7,8-dihydrofolate from 2-amino-4-hydroxy-6-hydroxymethyl-7,8-dihydropteridine diphosphate and 4-aminobenzoate: step 1/2.</text>
</comment>
<evidence type="ECO:0000256" key="9">
    <source>
        <dbReference type="RuleBase" id="RU361205"/>
    </source>
</evidence>
<dbReference type="SUPFAM" id="SSF51717">
    <property type="entry name" value="Dihydropteroate synthetase-like"/>
    <property type="match status" value="1"/>
</dbReference>
<feature type="domain" description="Pterin-binding" evidence="10">
    <location>
        <begin position="66"/>
        <end position="314"/>
    </location>
</feature>
<dbReference type="PANTHER" id="PTHR20941">
    <property type="entry name" value="FOLATE SYNTHESIS PROTEINS"/>
    <property type="match status" value="1"/>
</dbReference>